<protein>
    <submittedName>
        <fullName evidence="3">NADPH-dependent 2,4-dienoyl-CoA reductase/sulfur reductase-like enzyme</fullName>
    </submittedName>
</protein>
<dbReference type="InterPro" id="IPR017224">
    <property type="entry name" value="Opine_Oxase_asu/HCN_bsu"/>
</dbReference>
<dbReference type="EMBL" id="JAVDTT010000002">
    <property type="protein sequence ID" value="MDR6842100.1"/>
    <property type="molecule type" value="Genomic_DNA"/>
</dbReference>
<dbReference type="RefSeq" id="WP_310093517.1">
    <property type="nucleotide sequence ID" value="NZ_JAVDTT010000002.1"/>
</dbReference>
<keyword evidence="1" id="KW-0560">Oxidoreductase</keyword>
<evidence type="ECO:0000259" key="2">
    <source>
        <dbReference type="Pfam" id="PF07992"/>
    </source>
</evidence>
<keyword evidence="4" id="KW-1185">Reference proteome</keyword>
<dbReference type="Pfam" id="PF07992">
    <property type="entry name" value="Pyr_redox_2"/>
    <property type="match status" value="1"/>
</dbReference>
<dbReference type="InterPro" id="IPR036188">
    <property type="entry name" value="FAD/NAD-bd_sf"/>
</dbReference>
<dbReference type="InterPro" id="IPR051691">
    <property type="entry name" value="Metab_Enz_Cyan_OpOx_G3PDH"/>
</dbReference>
<dbReference type="PANTHER" id="PTHR42949">
    <property type="entry name" value="ANAEROBIC GLYCEROL-3-PHOSPHATE DEHYDROGENASE SUBUNIT B"/>
    <property type="match status" value="1"/>
</dbReference>
<proteinExistence type="predicted"/>
<dbReference type="Gene3D" id="1.10.10.1100">
    <property type="entry name" value="BFD-like [2Fe-2S]-binding domain"/>
    <property type="match status" value="1"/>
</dbReference>
<dbReference type="PIRSF" id="PIRSF037495">
    <property type="entry name" value="Opine_OX_OoxA/HcnB"/>
    <property type="match status" value="1"/>
</dbReference>
<evidence type="ECO:0000313" key="4">
    <source>
        <dbReference type="Proteomes" id="UP001254759"/>
    </source>
</evidence>
<dbReference type="PANTHER" id="PTHR42949:SF3">
    <property type="entry name" value="ANAEROBIC GLYCEROL-3-PHOSPHATE DEHYDROGENASE SUBUNIT B"/>
    <property type="match status" value="1"/>
</dbReference>
<sequence>MAERAHEHYDVLIAGAGPAGLAAARTAASHGARVCLIDAQVQPGGQVWRHDIASPLPRAARRVIDSLSNRIDFLAQTQVLMAQERSLLVDGPQGARRLSYGALVLATGARELLLPFPGWTLPGVTGAGGAQALAKQGWPMTGKRVLVAGSGPLLLAAAATLRAHGARVLGILEQASQGAVLGFAASLVRWPGKAAQALALRARLLGIPYRTGTLVRAALGEDRLRTVEIEGPRGVERIECDHLAVGYGLVPNVELAQLLGCQLLRTGAHAQVAVDESLRTSVEHVYAAGEVCGIGGRDTALIEGEMAGHHAVGASVAAAALQSHRRHARAFAERLRQSFALRPRVHALAVEETLICRCEDVPLSALQGFTSLREAKLATRCGMGACQGRICGTALAELGVFPTGGHDDDGRRPPLFPIRLATLAESFSIDSQGVHS</sequence>
<comment type="caution">
    <text evidence="3">The sequence shown here is derived from an EMBL/GenBank/DDBJ whole genome shotgun (WGS) entry which is preliminary data.</text>
</comment>
<feature type="domain" description="FAD/NAD(P)-binding" evidence="2">
    <location>
        <begin position="9"/>
        <end position="298"/>
    </location>
</feature>
<dbReference type="InterPro" id="IPR041854">
    <property type="entry name" value="BFD-like_2Fe2S-bd_dom_sf"/>
</dbReference>
<evidence type="ECO:0000256" key="1">
    <source>
        <dbReference type="ARBA" id="ARBA00023002"/>
    </source>
</evidence>
<name>A0ABU1RUW6_9GAMM</name>
<dbReference type="InterPro" id="IPR023753">
    <property type="entry name" value="FAD/NAD-binding_dom"/>
</dbReference>
<dbReference type="Proteomes" id="UP001254759">
    <property type="component" value="Unassembled WGS sequence"/>
</dbReference>
<evidence type="ECO:0000313" key="3">
    <source>
        <dbReference type="EMBL" id="MDR6842100.1"/>
    </source>
</evidence>
<dbReference type="SUPFAM" id="SSF51905">
    <property type="entry name" value="FAD/NAD(P)-binding domain"/>
    <property type="match status" value="1"/>
</dbReference>
<reference evidence="3 4" key="1">
    <citation type="submission" date="2023-07" db="EMBL/GenBank/DDBJ databases">
        <title>Sorghum-associated microbial communities from plants grown in Nebraska, USA.</title>
        <authorList>
            <person name="Schachtman D."/>
        </authorList>
    </citation>
    <scope>NUCLEOTIDE SEQUENCE [LARGE SCALE GENOMIC DNA]</scope>
    <source>
        <strain evidence="3 4">BE107</strain>
    </source>
</reference>
<organism evidence="3 4">
    <name type="scientific">Pseudoxanthomonas sacheonensis</name>
    <dbReference type="NCBI Taxonomy" id="443615"/>
    <lineage>
        <taxon>Bacteria</taxon>
        <taxon>Pseudomonadati</taxon>
        <taxon>Pseudomonadota</taxon>
        <taxon>Gammaproteobacteria</taxon>
        <taxon>Lysobacterales</taxon>
        <taxon>Lysobacteraceae</taxon>
        <taxon>Pseudoxanthomonas</taxon>
    </lineage>
</organism>
<dbReference type="PRINTS" id="PR00368">
    <property type="entry name" value="FADPNR"/>
</dbReference>
<accession>A0ABU1RUW6</accession>
<dbReference type="Gene3D" id="3.50.50.60">
    <property type="entry name" value="FAD/NAD(P)-binding domain"/>
    <property type="match status" value="3"/>
</dbReference>
<gene>
    <name evidence="3" type="ORF">J2W94_002385</name>
</gene>
<dbReference type="PRINTS" id="PR00469">
    <property type="entry name" value="PNDRDTASEII"/>
</dbReference>